<feature type="region of interest" description="Disordered" evidence="1">
    <location>
        <begin position="143"/>
        <end position="180"/>
    </location>
</feature>
<evidence type="ECO:0008006" key="4">
    <source>
        <dbReference type="Google" id="ProtNLM"/>
    </source>
</evidence>
<gene>
    <name evidence="2" type="ORF">R54839_PPFHFPJH_00727</name>
</gene>
<dbReference type="Proteomes" id="UP001314261">
    <property type="component" value="Unassembled WGS sequence"/>
</dbReference>
<organism evidence="2 3">
    <name type="scientific">Fructobacillus fructosus</name>
    <dbReference type="NCBI Taxonomy" id="1631"/>
    <lineage>
        <taxon>Bacteria</taxon>
        <taxon>Bacillati</taxon>
        <taxon>Bacillota</taxon>
        <taxon>Bacilli</taxon>
        <taxon>Lactobacillales</taxon>
        <taxon>Lactobacillaceae</taxon>
        <taxon>Fructobacillus</taxon>
    </lineage>
</organism>
<dbReference type="Pfam" id="PF06199">
    <property type="entry name" value="Phage_tail_2"/>
    <property type="match status" value="1"/>
</dbReference>
<dbReference type="PRINTS" id="PR01997">
    <property type="entry name" value="MTP2FAMILY"/>
</dbReference>
<comment type="caution">
    <text evidence="2">The sequence shown here is derived from an EMBL/GenBank/DDBJ whole genome shotgun (WGS) entry which is preliminary data.</text>
</comment>
<accession>A0ABM9MSQ3</accession>
<dbReference type="InterPro" id="IPR011855">
    <property type="entry name" value="Phgtail_TP901_1"/>
</dbReference>
<evidence type="ECO:0000256" key="1">
    <source>
        <dbReference type="SAM" id="MobiDB-lite"/>
    </source>
</evidence>
<keyword evidence="3" id="KW-1185">Reference proteome</keyword>
<evidence type="ECO:0000313" key="3">
    <source>
        <dbReference type="Proteomes" id="UP001314261"/>
    </source>
</evidence>
<dbReference type="RefSeq" id="WP_338346089.1">
    <property type="nucleotide sequence ID" value="NZ_CAUZLR010000004.1"/>
</dbReference>
<proteinExistence type="predicted"/>
<name>A0ABM9MSQ3_9LACO</name>
<evidence type="ECO:0000313" key="2">
    <source>
        <dbReference type="EMBL" id="CAK1237339.1"/>
    </source>
</evidence>
<reference evidence="2 3" key="1">
    <citation type="submission" date="2023-10" db="EMBL/GenBank/DDBJ databases">
        <authorList>
            <person name="Botero Cardona J."/>
        </authorList>
    </citation>
    <scope>NUCLEOTIDE SEQUENCE [LARGE SCALE GENOMIC DNA]</scope>
    <source>
        <strain evidence="2 3">R-54839</strain>
    </source>
</reference>
<feature type="compositionally biased region" description="Polar residues" evidence="1">
    <location>
        <begin position="166"/>
        <end position="180"/>
    </location>
</feature>
<dbReference type="EMBL" id="CAUZLR010000004">
    <property type="protein sequence ID" value="CAK1237339.1"/>
    <property type="molecule type" value="Genomic_DNA"/>
</dbReference>
<dbReference type="NCBIfam" id="TIGR02126">
    <property type="entry name" value="phgtail_TP901_1"/>
    <property type="match status" value="1"/>
</dbReference>
<protein>
    <recommendedName>
        <fullName evidence="4">Phage major tail protein, TP901-1 family</fullName>
    </recommendedName>
</protein>
<sequence length="180" mass="19335">MADLATKAGGKALVFVRQLSKEADMVGTKVAYQTTYSYKLSRDSKSEDTKNGKVQKGGALDGTISLEMLSSNQDVLNDIEGAVIDNKKVEFWIVYTDTPGSKSGTYEARYMIAGITSHEETGDSDNSVSVKIEASIDDGYARKGEVTLSIDDKDDTSYGFKDLGKVTNSEQSSSASAPTK</sequence>
<dbReference type="InterPro" id="IPR022345">
    <property type="entry name" value="Phage_69_Orf23_MTP"/>
</dbReference>